<reference evidence="1 2" key="1">
    <citation type="submission" date="2015-02" db="EMBL/GenBank/DDBJ databases">
        <title>Single-cell genomics of uncultivated deep-branching MTB reveals a conserved set of magnetosome genes.</title>
        <authorList>
            <person name="Kolinko S."/>
            <person name="Richter M."/>
            <person name="Glockner F.O."/>
            <person name="Brachmann A."/>
            <person name="Schuler D."/>
        </authorList>
    </citation>
    <scope>NUCLEOTIDE SEQUENCE [LARGE SCALE GENOMIC DNA]</scope>
    <source>
        <strain evidence="1">TM-1</strain>
    </source>
</reference>
<proteinExistence type="predicted"/>
<name>A0A0F3GR05_9BACT</name>
<evidence type="ECO:0000313" key="2">
    <source>
        <dbReference type="Proteomes" id="UP000033423"/>
    </source>
</evidence>
<gene>
    <name evidence="1" type="ORF">MBAV_003470</name>
</gene>
<comment type="caution">
    <text evidence="1">The sequence shown here is derived from an EMBL/GenBank/DDBJ whole genome shotgun (WGS) entry which is preliminary data.</text>
</comment>
<protein>
    <submittedName>
        <fullName evidence="1">Uncharacterized protein</fullName>
    </submittedName>
</protein>
<keyword evidence="2" id="KW-1185">Reference proteome</keyword>
<dbReference type="Proteomes" id="UP000033423">
    <property type="component" value="Unassembled WGS sequence"/>
</dbReference>
<organism evidence="1 2">
    <name type="scientific">Candidatus Magnetobacterium bavaricum</name>
    <dbReference type="NCBI Taxonomy" id="29290"/>
    <lineage>
        <taxon>Bacteria</taxon>
        <taxon>Pseudomonadati</taxon>
        <taxon>Nitrospirota</taxon>
        <taxon>Thermodesulfovibrionia</taxon>
        <taxon>Thermodesulfovibrionales</taxon>
        <taxon>Candidatus Magnetobacteriaceae</taxon>
        <taxon>Candidatus Magnetobacterium</taxon>
    </lineage>
</organism>
<accession>A0A0F3GR05</accession>
<sequence>MSILNHSSLVVVKHFFLQPENFFINRQYRTEKHRSRCLQRLHNPVIETTGGMTLLITTCLY</sequence>
<evidence type="ECO:0000313" key="1">
    <source>
        <dbReference type="EMBL" id="KJU84336.1"/>
    </source>
</evidence>
<dbReference type="EMBL" id="LACI01001519">
    <property type="protein sequence ID" value="KJU84336.1"/>
    <property type="molecule type" value="Genomic_DNA"/>
</dbReference>
<dbReference type="AlphaFoldDB" id="A0A0F3GR05"/>